<evidence type="ECO:0000313" key="8">
    <source>
        <dbReference type="Proteomes" id="UP000035579"/>
    </source>
</evidence>
<organism evidence="7 8">
    <name type="scientific">Archangium gephyra</name>
    <dbReference type="NCBI Taxonomy" id="48"/>
    <lineage>
        <taxon>Bacteria</taxon>
        <taxon>Pseudomonadati</taxon>
        <taxon>Myxococcota</taxon>
        <taxon>Myxococcia</taxon>
        <taxon>Myxococcales</taxon>
        <taxon>Cystobacterineae</taxon>
        <taxon>Archangiaceae</taxon>
        <taxon>Archangium</taxon>
    </lineage>
</organism>
<evidence type="ECO:0000256" key="1">
    <source>
        <dbReference type="ARBA" id="ARBA00022679"/>
    </source>
</evidence>
<dbReference type="GO" id="GO:0005524">
    <property type="term" value="F:ATP binding"/>
    <property type="evidence" value="ECO:0007669"/>
    <property type="project" value="UniProtKB-UniRule"/>
</dbReference>
<dbReference type="InterPro" id="IPR041664">
    <property type="entry name" value="AAA_16"/>
</dbReference>
<dbReference type="AlphaFoldDB" id="A0AAC8Q654"/>
<dbReference type="GO" id="GO:0004674">
    <property type="term" value="F:protein serine/threonine kinase activity"/>
    <property type="evidence" value="ECO:0007669"/>
    <property type="project" value="TreeGrafter"/>
</dbReference>
<accession>A0AAC8Q654</accession>
<evidence type="ECO:0000259" key="6">
    <source>
        <dbReference type="PROSITE" id="PS50011"/>
    </source>
</evidence>
<gene>
    <name evidence="7" type="ORF">AA314_03377</name>
</gene>
<dbReference type="InterPro" id="IPR011009">
    <property type="entry name" value="Kinase-like_dom_sf"/>
</dbReference>
<keyword evidence="2 5" id="KW-0547">Nucleotide-binding</keyword>
<keyword evidence="4 5" id="KW-0067">ATP-binding</keyword>
<dbReference type="PANTHER" id="PTHR43289:SF6">
    <property type="entry name" value="SERINE_THREONINE-PROTEIN KINASE NEKL-3"/>
    <property type="match status" value="1"/>
</dbReference>
<keyword evidence="3" id="KW-0418">Kinase</keyword>
<dbReference type="SUPFAM" id="SSF56112">
    <property type="entry name" value="Protein kinase-like (PK-like)"/>
    <property type="match status" value="1"/>
</dbReference>
<dbReference type="EMBL" id="CP011509">
    <property type="protein sequence ID" value="AKJ01751.1"/>
    <property type="molecule type" value="Genomic_DNA"/>
</dbReference>
<evidence type="ECO:0000256" key="3">
    <source>
        <dbReference type="ARBA" id="ARBA00022777"/>
    </source>
</evidence>
<name>A0AAC8Q654_9BACT</name>
<dbReference type="Pfam" id="PF00069">
    <property type="entry name" value="Pkinase"/>
    <property type="match status" value="1"/>
</dbReference>
<evidence type="ECO:0000256" key="5">
    <source>
        <dbReference type="PROSITE-ProRule" id="PRU10141"/>
    </source>
</evidence>
<proteinExistence type="predicted"/>
<protein>
    <recommendedName>
        <fullName evidence="6">Protein kinase domain-containing protein</fullName>
    </recommendedName>
</protein>
<dbReference type="SUPFAM" id="SSF52540">
    <property type="entry name" value="P-loop containing nucleoside triphosphate hydrolases"/>
    <property type="match status" value="1"/>
</dbReference>
<dbReference type="Gene3D" id="3.30.200.20">
    <property type="entry name" value="Phosphorylase Kinase, domain 1"/>
    <property type="match status" value="1"/>
</dbReference>
<dbReference type="CDD" id="cd14014">
    <property type="entry name" value="STKc_PknB_like"/>
    <property type="match status" value="1"/>
</dbReference>
<dbReference type="Proteomes" id="UP000035579">
    <property type="component" value="Chromosome"/>
</dbReference>
<evidence type="ECO:0000313" key="7">
    <source>
        <dbReference type="EMBL" id="AKJ01751.1"/>
    </source>
</evidence>
<dbReference type="Gene3D" id="1.10.510.10">
    <property type="entry name" value="Transferase(Phosphotransferase) domain 1"/>
    <property type="match status" value="1"/>
</dbReference>
<dbReference type="SMART" id="SM00220">
    <property type="entry name" value="S_TKc"/>
    <property type="match status" value="1"/>
</dbReference>
<keyword evidence="1" id="KW-0808">Transferase</keyword>
<dbReference type="KEGG" id="age:AA314_03377"/>
<dbReference type="PANTHER" id="PTHR43289">
    <property type="entry name" value="MITOGEN-ACTIVATED PROTEIN KINASE KINASE KINASE 20-RELATED"/>
    <property type="match status" value="1"/>
</dbReference>
<dbReference type="InterPro" id="IPR017441">
    <property type="entry name" value="Protein_kinase_ATP_BS"/>
</dbReference>
<dbReference type="PROSITE" id="PS00107">
    <property type="entry name" value="PROTEIN_KINASE_ATP"/>
    <property type="match status" value="1"/>
</dbReference>
<dbReference type="PROSITE" id="PS50011">
    <property type="entry name" value="PROTEIN_KINASE_DOM"/>
    <property type="match status" value="1"/>
</dbReference>
<dbReference type="Pfam" id="PF13191">
    <property type="entry name" value="AAA_16"/>
    <property type="match status" value="1"/>
</dbReference>
<feature type="domain" description="Protein kinase" evidence="6">
    <location>
        <begin position="55"/>
        <end position="316"/>
    </location>
</feature>
<reference evidence="7 8" key="1">
    <citation type="submission" date="2015-05" db="EMBL/GenBank/DDBJ databases">
        <title>Genome assembly of Archangium gephyra DSM 2261.</title>
        <authorList>
            <person name="Sharma G."/>
            <person name="Subramanian S."/>
        </authorList>
    </citation>
    <scope>NUCLEOTIDE SEQUENCE [LARGE SCALE GENOMIC DNA]</scope>
    <source>
        <strain evidence="7 8">DSM 2261</strain>
    </source>
</reference>
<evidence type="ECO:0000256" key="4">
    <source>
        <dbReference type="ARBA" id="ARBA00022840"/>
    </source>
</evidence>
<dbReference type="InterPro" id="IPR000719">
    <property type="entry name" value="Prot_kinase_dom"/>
</dbReference>
<feature type="binding site" evidence="5">
    <location>
        <position position="84"/>
    </location>
    <ligand>
        <name>ATP</name>
        <dbReference type="ChEBI" id="CHEBI:30616"/>
    </ligand>
</feature>
<evidence type="ECO:0000256" key="2">
    <source>
        <dbReference type="ARBA" id="ARBA00022741"/>
    </source>
</evidence>
<dbReference type="InterPro" id="IPR027417">
    <property type="entry name" value="P-loop_NTPase"/>
</dbReference>
<sequence length="1242" mass="136136">MMSDEEQTAVIDSSRGLLSSGTLGSLDNRTPITTPGISIAERRSLEPGMRVTGRYLIREQLGEGGMGRIWLAEDEQEQRRVALKVMQLPVGLSPGKVEELVLMFRHEFFAMKRLQHPGTLKVFDCGLTESGHRFITMEAVDGQDLSRLAREQVLDTRSIYRILIQMAQVLAFIHSRLYVHCDIKASNVRITSSGAVKLMDFGVMHQLGTPGSGRLKGTLEYLAPEWQRGASIDGRADLYSLGVMAFFLATRQLPFKRDTPASLLADHLTRQPPRPSSICPVDPRLEELILVLLAKEPRERFQDASELLAALCHASGEPLPEEPLAARASYLHVPEVVGRQAELELLLRALQKAGQGESRAVLLGAPAGVGKSRLLQEFELQAQLSEVLVGVGQCRAEGLAPLAPVGQALRMLVPRTPAELLERLGPVLGKLVPSLATGPVPTFRDAGAEKMAVFGALAEWLQTLGHQCTFVLCIEDLHWADAASLEVLNVIIRSLHQTRGMVVATFRSNELNRLSLAFETVDEGLTSRLELAPLTAGHLEELVGLVLPGLEVPADFVTRLHATTGGNAFFATECLRMLVEEGALRRVGGRWSVVGSLQERALPGSIREAVLARLATLPLERVALLRRLAPAGRSLELPLVRALAELPEVELFQALDELVERQFLQRVEGRCVFTHDTVHESLHDSTPEAERRVHHGRIAEILQQLGGSRPGVARAVGYHFTRSNEPQRAVVPLLRAGQASIEAKALLDATLVLKEAAALLEAGPRSPERVEQLIRTWVTLIEIGYVSDPPTSLLYAEKLFAHWAATVDLGAGRREALAQLAEASAAPEPERCEALQRVIREIPLEPRMAPADVFWKQAELQILQSIAMAIMGRTAEFHALLERVQADHPVESPYRSGALIARGALSSHTGRFAGVVEAQRAEVDRLRALRDAVEQPPRRLAWALGMGCYFLNMNLALRGEPLDELATQDGFDVADTYGFTDIRIYHLQSQIVRASFIGDATAFVPPFSEKQELIRLLGHPRLPERNLAIYTPPYYLERGEHELVSAVVAKGEQLSKVLPGDRWLKLYVLVYSACRDVLFGDAAAARESLPRALEAARAGDFRMETLVRVYESRFELAQGRPEAAREAAEAALRRSLEPVLANPFDEILSRRALAPLVPGAEGEAHLARALSLAEATGNVLQVGLVNLALTERWLEHAPERADAALDAAERALISVRAGVLLSHVDGLRAATRPLGRARGVLP</sequence>